<feature type="transmembrane region" description="Helical" evidence="8">
    <location>
        <begin position="297"/>
        <end position="317"/>
    </location>
</feature>
<feature type="transmembrane region" description="Helical" evidence="8">
    <location>
        <begin position="338"/>
        <end position="363"/>
    </location>
</feature>
<comment type="caution">
    <text evidence="10">The sequence shown here is derived from an EMBL/GenBank/DDBJ whole genome shotgun (WGS) entry which is preliminary data.</text>
</comment>
<keyword evidence="5" id="KW-0325">Glycoprotein</keyword>
<dbReference type="AlphaFoldDB" id="A0AAV7JHT2"/>
<feature type="transmembrane region" description="Helical" evidence="8">
    <location>
        <begin position="505"/>
        <end position="527"/>
    </location>
</feature>
<feature type="region of interest" description="Disordered" evidence="7">
    <location>
        <begin position="1"/>
        <end position="26"/>
    </location>
</feature>
<evidence type="ECO:0000256" key="3">
    <source>
        <dbReference type="ARBA" id="ARBA00022989"/>
    </source>
</evidence>
<reference evidence="10 11" key="1">
    <citation type="journal article" date="2023" name="BMC Biol.">
        <title>The compact genome of the sponge Oopsacas minuta (Hexactinellida) is lacking key metazoan core genes.</title>
        <authorList>
            <person name="Santini S."/>
            <person name="Schenkelaars Q."/>
            <person name="Jourda C."/>
            <person name="Duchesne M."/>
            <person name="Belahbib H."/>
            <person name="Rocher C."/>
            <person name="Selva M."/>
            <person name="Riesgo A."/>
            <person name="Vervoort M."/>
            <person name="Leys S.P."/>
            <person name="Kodjabachian L."/>
            <person name="Le Bivic A."/>
            <person name="Borchiellini C."/>
            <person name="Claverie J.M."/>
            <person name="Renard E."/>
        </authorList>
    </citation>
    <scope>NUCLEOTIDE SEQUENCE [LARGE SCALE GENOMIC DNA]</scope>
    <source>
        <strain evidence="10">SPO-2</strain>
    </source>
</reference>
<evidence type="ECO:0000256" key="7">
    <source>
        <dbReference type="SAM" id="MobiDB-lite"/>
    </source>
</evidence>
<evidence type="ECO:0000313" key="11">
    <source>
        <dbReference type="Proteomes" id="UP001165289"/>
    </source>
</evidence>
<comment type="similarity">
    <text evidence="6">Belongs to the TMEM104 family.</text>
</comment>
<dbReference type="Pfam" id="PF01490">
    <property type="entry name" value="Aa_trans"/>
    <property type="match status" value="1"/>
</dbReference>
<feature type="transmembrane region" description="Helical" evidence="8">
    <location>
        <begin position="383"/>
        <end position="406"/>
    </location>
</feature>
<keyword evidence="3 8" id="KW-1133">Transmembrane helix</keyword>
<evidence type="ECO:0000256" key="2">
    <source>
        <dbReference type="ARBA" id="ARBA00022692"/>
    </source>
</evidence>
<feature type="transmembrane region" description="Helical" evidence="8">
    <location>
        <begin position="76"/>
        <end position="94"/>
    </location>
</feature>
<dbReference type="EMBL" id="JAKMXF010000332">
    <property type="protein sequence ID" value="KAI6648372.1"/>
    <property type="molecule type" value="Genomic_DNA"/>
</dbReference>
<comment type="subcellular location">
    <subcellularLocation>
        <location evidence="1">Membrane</location>
        <topology evidence="1">Multi-pass membrane protein</topology>
    </subcellularLocation>
</comment>
<keyword evidence="2 8" id="KW-0812">Transmembrane</keyword>
<sequence length="545" mass="61854">MDNDDLVVSQDEYSPRGSSFGAINSDSLYQQDDTEGNEEKLSKPQEQSYSRIFAFVYILNLIVGVGAIAMPKAIALAGWLLGLVLLIVLALLSYMTATYVIEAMATANAYGKSKEKPEDRNMKTMTISRQLFSSATLIEQSSELQSPLIQSSLTLTECVPSPSAYTINKRFELGDMANLFFNKLGIVLYYIAIILYLYGDMAIYLVTVPKSLVNVTCIIPHFVNSTLSIKECYGFLLPIWLYRIYLVIFIVLLGPFLFFNLSKSKWLQLITAIMRNVAFVMMILIALVYIARGNYHIATVANIAYLPNLFGVIIYAFMCQHSLPGMITPLKRKKGVNLLILFDYISVLLYYAALSFSAVFRFSPSEMEDVYTLNFFNIGFDPVSYYLALFPVFTLSTNFPIIGITLRENLKSLYGYFKCLIPSLVARFPIFDHWFIDKVIFPFLAMVPPFIIAFFTMDVELLVGITGSYAGVCVQYLIPVALVFASRRVIIRERGEYKNPHKSPFSHWIFLIGVVIWSVICLILVTIDRLDFYFHFLEPSYNRTS</sequence>
<evidence type="ECO:0000256" key="4">
    <source>
        <dbReference type="ARBA" id="ARBA00023136"/>
    </source>
</evidence>
<dbReference type="InterPro" id="IPR013057">
    <property type="entry name" value="AA_transpt_TM"/>
</dbReference>
<dbReference type="Proteomes" id="UP001165289">
    <property type="component" value="Unassembled WGS sequence"/>
</dbReference>
<evidence type="ECO:0000256" key="5">
    <source>
        <dbReference type="ARBA" id="ARBA00023180"/>
    </source>
</evidence>
<evidence type="ECO:0000313" key="10">
    <source>
        <dbReference type="EMBL" id="KAI6648372.1"/>
    </source>
</evidence>
<dbReference type="PANTHER" id="PTHR16189:SF0">
    <property type="entry name" value="TRANSMEMBRANE PROTEIN 104"/>
    <property type="match status" value="1"/>
</dbReference>
<keyword evidence="4 8" id="KW-0472">Membrane</keyword>
<keyword evidence="11" id="KW-1185">Reference proteome</keyword>
<gene>
    <name evidence="10" type="ORF">LOD99_12181</name>
</gene>
<protein>
    <submittedName>
        <fullName evidence="10">Membrane protein</fullName>
    </submittedName>
</protein>
<feature type="transmembrane region" description="Helical" evidence="8">
    <location>
        <begin position="240"/>
        <end position="261"/>
    </location>
</feature>
<feature type="transmembrane region" description="Helical" evidence="8">
    <location>
        <begin position="179"/>
        <end position="199"/>
    </location>
</feature>
<dbReference type="GO" id="GO:0016020">
    <property type="term" value="C:membrane"/>
    <property type="evidence" value="ECO:0007669"/>
    <property type="project" value="UniProtKB-SubCell"/>
</dbReference>
<proteinExistence type="inferred from homology"/>
<name>A0AAV7JHT2_9METZ</name>
<evidence type="ECO:0000259" key="9">
    <source>
        <dbReference type="Pfam" id="PF01490"/>
    </source>
</evidence>
<dbReference type="PANTHER" id="PTHR16189">
    <property type="entry name" value="TRANSMEMBRANE PROTEIN 104-RELATED"/>
    <property type="match status" value="1"/>
</dbReference>
<feature type="transmembrane region" description="Helical" evidence="8">
    <location>
        <begin position="273"/>
        <end position="291"/>
    </location>
</feature>
<feature type="transmembrane region" description="Helical" evidence="8">
    <location>
        <begin position="435"/>
        <end position="455"/>
    </location>
</feature>
<feature type="domain" description="Amino acid transporter transmembrane" evidence="9">
    <location>
        <begin position="54"/>
        <end position="108"/>
    </location>
</feature>
<organism evidence="10 11">
    <name type="scientific">Oopsacas minuta</name>
    <dbReference type="NCBI Taxonomy" id="111878"/>
    <lineage>
        <taxon>Eukaryota</taxon>
        <taxon>Metazoa</taxon>
        <taxon>Porifera</taxon>
        <taxon>Hexactinellida</taxon>
        <taxon>Hexasterophora</taxon>
        <taxon>Lyssacinosida</taxon>
        <taxon>Leucopsacidae</taxon>
        <taxon>Oopsacas</taxon>
    </lineage>
</organism>
<evidence type="ECO:0000256" key="6">
    <source>
        <dbReference type="ARBA" id="ARBA00038166"/>
    </source>
</evidence>
<feature type="transmembrane region" description="Helical" evidence="8">
    <location>
        <begin position="461"/>
        <end position="484"/>
    </location>
</feature>
<accession>A0AAV7JHT2</accession>
<feature type="transmembrane region" description="Helical" evidence="8">
    <location>
        <begin position="52"/>
        <end position="70"/>
    </location>
</feature>
<evidence type="ECO:0000256" key="8">
    <source>
        <dbReference type="SAM" id="Phobius"/>
    </source>
</evidence>
<evidence type="ECO:0000256" key="1">
    <source>
        <dbReference type="ARBA" id="ARBA00004141"/>
    </source>
</evidence>